<keyword evidence="4 5" id="KW-0472">Membrane</keyword>
<proteinExistence type="predicted"/>
<dbReference type="EMBL" id="CP045121">
    <property type="protein sequence ID" value="QIN77659.1"/>
    <property type="molecule type" value="Genomic_DNA"/>
</dbReference>
<keyword evidence="7" id="KW-1185">Reference proteome</keyword>
<dbReference type="GO" id="GO:0016020">
    <property type="term" value="C:membrane"/>
    <property type="evidence" value="ECO:0007669"/>
    <property type="project" value="UniProtKB-SubCell"/>
</dbReference>
<dbReference type="Pfam" id="PF01040">
    <property type="entry name" value="UbiA"/>
    <property type="match status" value="1"/>
</dbReference>
<keyword evidence="3 5" id="KW-1133">Transmembrane helix</keyword>
<dbReference type="AlphaFoldDB" id="A0A6G8PT38"/>
<dbReference type="PANTHER" id="PTHR42723:SF1">
    <property type="entry name" value="CHLOROPHYLL SYNTHASE, CHLOROPLASTIC"/>
    <property type="match status" value="1"/>
</dbReference>
<evidence type="ECO:0000256" key="5">
    <source>
        <dbReference type="SAM" id="Phobius"/>
    </source>
</evidence>
<dbReference type="GO" id="GO:0016765">
    <property type="term" value="F:transferase activity, transferring alkyl or aryl (other than methyl) groups"/>
    <property type="evidence" value="ECO:0007669"/>
    <property type="project" value="InterPro"/>
</dbReference>
<protein>
    <submittedName>
        <fullName evidence="6">Uncharacterized protein</fullName>
    </submittedName>
</protein>
<evidence type="ECO:0000256" key="4">
    <source>
        <dbReference type="ARBA" id="ARBA00023136"/>
    </source>
</evidence>
<feature type="transmembrane region" description="Helical" evidence="5">
    <location>
        <begin position="35"/>
        <end position="52"/>
    </location>
</feature>
<gene>
    <name evidence="6" type="ORF">GBA65_03085</name>
</gene>
<feature type="transmembrane region" description="Helical" evidence="5">
    <location>
        <begin position="106"/>
        <end position="127"/>
    </location>
</feature>
<feature type="transmembrane region" description="Helical" evidence="5">
    <location>
        <begin position="133"/>
        <end position="155"/>
    </location>
</feature>
<reference evidence="6 7" key="1">
    <citation type="submission" date="2019-10" db="EMBL/GenBank/DDBJ databases">
        <title>Rubrobacter sp nov SCSIO 52915 isolated from a deep-sea sediment in the South China Sea.</title>
        <authorList>
            <person name="Chen R.W."/>
        </authorList>
    </citation>
    <scope>NUCLEOTIDE SEQUENCE [LARGE SCALE GENOMIC DNA]</scope>
    <source>
        <strain evidence="6 7">SCSIO 52915</strain>
    </source>
</reference>
<dbReference type="PANTHER" id="PTHR42723">
    <property type="entry name" value="CHLOROPHYLL SYNTHASE"/>
    <property type="match status" value="1"/>
</dbReference>
<dbReference type="InterPro" id="IPR000537">
    <property type="entry name" value="UbiA_prenyltransferase"/>
</dbReference>
<organism evidence="6 7">
    <name type="scientific">Rubrobacter marinus</name>
    <dbReference type="NCBI Taxonomy" id="2653852"/>
    <lineage>
        <taxon>Bacteria</taxon>
        <taxon>Bacillati</taxon>
        <taxon>Actinomycetota</taxon>
        <taxon>Rubrobacteria</taxon>
        <taxon>Rubrobacterales</taxon>
        <taxon>Rubrobacteraceae</taxon>
        <taxon>Rubrobacter</taxon>
    </lineage>
</organism>
<comment type="subcellular location">
    <subcellularLocation>
        <location evidence="1">Membrane</location>
        <topology evidence="1">Multi-pass membrane protein</topology>
    </subcellularLocation>
</comment>
<dbReference type="Gene3D" id="1.20.120.1780">
    <property type="entry name" value="UbiA prenyltransferase"/>
    <property type="match status" value="1"/>
</dbReference>
<dbReference type="Proteomes" id="UP000502706">
    <property type="component" value="Chromosome"/>
</dbReference>
<feature type="transmembrane region" description="Helical" evidence="5">
    <location>
        <begin position="6"/>
        <end position="23"/>
    </location>
</feature>
<keyword evidence="2 5" id="KW-0812">Transmembrane</keyword>
<evidence type="ECO:0000256" key="3">
    <source>
        <dbReference type="ARBA" id="ARBA00022989"/>
    </source>
</evidence>
<evidence type="ECO:0000256" key="2">
    <source>
        <dbReference type="ARBA" id="ARBA00022692"/>
    </source>
</evidence>
<evidence type="ECO:0000313" key="7">
    <source>
        <dbReference type="Proteomes" id="UP000502706"/>
    </source>
</evidence>
<evidence type="ECO:0000256" key="1">
    <source>
        <dbReference type="ARBA" id="ARBA00004141"/>
    </source>
</evidence>
<dbReference type="KEGG" id="rmar:GBA65_03085"/>
<dbReference type="InterPro" id="IPR050475">
    <property type="entry name" value="Prenyltransferase_related"/>
</dbReference>
<name>A0A6G8PT38_9ACTN</name>
<accession>A0A6G8PT38</accession>
<evidence type="ECO:0000313" key="6">
    <source>
        <dbReference type="EMBL" id="QIN77659.1"/>
    </source>
</evidence>
<sequence>MQLLAGWLMVLSVVAALVLGWLYSGPPFYLKRRPAGWAALGVVTALITYNAGTRPTGRGDTISFAVFSAAMALWLGIVSQTKDLSDIEGDRQAGRRSGPVVWGENTARLVFSGVALCLGGMLLLSAVSLAPALLASALVLASGATFVAAISLGPWGRGDRSRRRRPYKAFMLTQYGANLAVVAW</sequence>